<evidence type="ECO:0000313" key="2">
    <source>
        <dbReference type="Proteomes" id="UP000033881"/>
    </source>
</evidence>
<dbReference type="Proteomes" id="UP000033881">
    <property type="component" value="Unassembled WGS sequence"/>
</dbReference>
<dbReference type="AlphaFoldDB" id="A0A0G0MHW7"/>
<sequence>MKKIIPIHSIIDITTNSSSELFICNTQKTEEEVKEFLEALGQAVGQWHGMGEIRSGNGVGDLLKEIHSIHIVYWDNGSLGSLIGQFVHWDADPKLKSPAPFWQYEDLEPPIKSMRTDWRDMPIEEKRKQWDEEARQRDELEDAKWIEIDQWFEENREVLEQHVGHFICAESEDDNSVPYDLFNVIETRLHGIRLHLG</sequence>
<name>A0A0G0MHW7_9BACT</name>
<organism evidence="1 2">
    <name type="scientific">Candidatus Woesebacteria bacterium GW2011_GWB1_39_12</name>
    <dbReference type="NCBI Taxonomy" id="1618574"/>
    <lineage>
        <taxon>Bacteria</taxon>
        <taxon>Candidatus Woeseibacteriota</taxon>
    </lineage>
</organism>
<dbReference type="EMBL" id="LBWB01000019">
    <property type="protein sequence ID" value="KKQ99975.1"/>
    <property type="molecule type" value="Genomic_DNA"/>
</dbReference>
<accession>A0A0G0MHW7</accession>
<evidence type="ECO:0000313" key="1">
    <source>
        <dbReference type="EMBL" id="KKQ99975.1"/>
    </source>
</evidence>
<dbReference type="STRING" id="1618574.UT24_C0019G0015"/>
<comment type="caution">
    <text evidence="1">The sequence shown here is derived from an EMBL/GenBank/DDBJ whole genome shotgun (WGS) entry which is preliminary data.</text>
</comment>
<gene>
    <name evidence="1" type="ORF">UT24_C0019G0015</name>
</gene>
<proteinExistence type="predicted"/>
<protein>
    <submittedName>
        <fullName evidence="1">Uncharacterized protein</fullName>
    </submittedName>
</protein>
<reference evidence="1 2" key="1">
    <citation type="journal article" date="2015" name="Nature">
        <title>rRNA introns, odd ribosomes, and small enigmatic genomes across a large radiation of phyla.</title>
        <authorList>
            <person name="Brown C.T."/>
            <person name="Hug L.A."/>
            <person name="Thomas B.C."/>
            <person name="Sharon I."/>
            <person name="Castelle C.J."/>
            <person name="Singh A."/>
            <person name="Wilkins M.J."/>
            <person name="Williams K.H."/>
            <person name="Banfield J.F."/>
        </authorList>
    </citation>
    <scope>NUCLEOTIDE SEQUENCE [LARGE SCALE GENOMIC DNA]</scope>
</reference>